<keyword evidence="2" id="KW-1185">Reference proteome</keyword>
<dbReference type="EMBL" id="BGPR01000062">
    <property type="protein sequence ID" value="GBL88868.1"/>
    <property type="molecule type" value="Genomic_DNA"/>
</dbReference>
<dbReference type="Proteomes" id="UP000499080">
    <property type="component" value="Unassembled WGS sequence"/>
</dbReference>
<organism evidence="1 2">
    <name type="scientific">Araneus ventricosus</name>
    <name type="common">Orbweaver spider</name>
    <name type="synonym">Epeira ventricosa</name>
    <dbReference type="NCBI Taxonomy" id="182803"/>
    <lineage>
        <taxon>Eukaryota</taxon>
        <taxon>Metazoa</taxon>
        <taxon>Ecdysozoa</taxon>
        <taxon>Arthropoda</taxon>
        <taxon>Chelicerata</taxon>
        <taxon>Arachnida</taxon>
        <taxon>Araneae</taxon>
        <taxon>Araneomorphae</taxon>
        <taxon>Entelegynae</taxon>
        <taxon>Araneoidea</taxon>
        <taxon>Araneidae</taxon>
        <taxon>Araneus</taxon>
    </lineage>
</organism>
<evidence type="ECO:0000313" key="2">
    <source>
        <dbReference type="Proteomes" id="UP000499080"/>
    </source>
</evidence>
<proteinExistence type="predicted"/>
<gene>
    <name evidence="1" type="ORF">AVEN_158975_1</name>
</gene>
<evidence type="ECO:0000313" key="1">
    <source>
        <dbReference type="EMBL" id="GBL88868.1"/>
    </source>
</evidence>
<reference evidence="1 2" key="1">
    <citation type="journal article" date="2019" name="Sci. Rep.">
        <title>Orb-weaving spider Araneus ventricosus genome elucidates the spidroin gene catalogue.</title>
        <authorList>
            <person name="Kono N."/>
            <person name="Nakamura H."/>
            <person name="Ohtoshi R."/>
            <person name="Moran D.A.P."/>
            <person name="Shinohara A."/>
            <person name="Yoshida Y."/>
            <person name="Fujiwara M."/>
            <person name="Mori M."/>
            <person name="Tomita M."/>
            <person name="Arakawa K."/>
        </authorList>
    </citation>
    <scope>NUCLEOTIDE SEQUENCE [LARGE SCALE GENOMIC DNA]</scope>
</reference>
<sequence>MRVERLFQEQAGCQRCSDPFGTHSGMGGEICLPPSLPTIRIPPGFALFPSLSQCFGNGIICSLNYGVNKIAQRLFDGRGFNCFRVNVGERDRYQQSNSKKVKGMEKKLRDLLSERCGLVSGNVSFDLNLISINCGLQEAVRFEGHESLNQCCPKGNYGRLGLTKNKWRRKLRN</sequence>
<comment type="caution">
    <text evidence="1">The sequence shown here is derived from an EMBL/GenBank/DDBJ whole genome shotgun (WGS) entry which is preliminary data.</text>
</comment>
<dbReference type="AlphaFoldDB" id="A0A4Y2BA13"/>
<name>A0A4Y2BA13_ARAVE</name>
<accession>A0A4Y2BA13</accession>
<protein>
    <submittedName>
        <fullName evidence="1">Uncharacterized protein</fullName>
    </submittedName>
</protein>